<dbReference type="InterPro" id="IPR007936">
    <property type="entry name" value="VapE-like_dom"/>
</dbReference>
<dbReference type="CDD" id="cd04859">
    <property type="entry name" value="Prim_Pol"/>
    <property type="match status" value="1"/>
</dbReference>
<accession>A0A6H1ZVG9</accession>
<sequence>MGNMLDYIQQYNLRGFATFPVNSKTKKPLAPGWKNRRADVFEVLDERETYGSSGAYGILLNPTDFIIDIDPRNFKPGDNPWKRLREDLNLPNLGKATYKVKTGGGGAHVYFKKPADLDLVFKLRDYPGLDVKAGLKDKGTYVVGPGSVHESGKKYSIMEGTELTYIEEAPKELLELAAKTKRAEIKGTGALDGGEQEKKRYISWLKKFPPAVEGENGDHQTYKAAVKGRDYGLAIEDTIQAMLSSYNPKCKPEWTDEEIELKVNNAYKYATQPAGKEDPSLAFKSAKQEWDAEADELRKWDLDQNEKPKRTLRNAINYLYLEADLKGAVRYNEFTGDLEIPRTLPWGGTKVWTDTDAVLLKYYLAKKVRVEFSTALLWEALYAAGNRHSYHPIREHIEGFKWDGTARLDTWLSDYCGAKQDGYTANVGRKLIIGMVARIFKPGVKFDYCLILEGAQGIGKSTVCAILGGGWYGDIVLDPHARDTVDAIRGKWVVELSEMEVTRRSDAQALKAFISRTTDRARLAYERTTKDFPRQCVFVGTINPDEMGYLSDNTGNRRFWPVKCGGDFDLDAFKGVRDQLIAEAYQAFKKGEVLYLKGNVAKLAEIEQNKRRHVDPWQDVAEDWLEAEGKEVQELSMQQVYELILGGNIKNISRTEQCRIGRILSDMGWNKHRPNRGGSRQFVYRKPENI</sequence>
<reference evidence="2" key="1">
    <citation type="submission" date="2020-03" db="EMBL/GenBank/DDBJ databases">
        <title>The deep terrestrial virosphere.</title>
        <authorList>
            <person name="Holmfeldt K."/>
            <person name="Nilsson E."/>
            <person name="Simone D."/>
            <person name="Lopez-Fernandez M."/>
            <person name="Wu X."/>
            <person name="de Brujin I."/>
            <person name="Lundin D."/>
            <person name="Andersson A."/>
            <person name="Bertilsson S."/>
            <person name="Dopson M."/>
        </authorList>
    </citation>
    <scope>NUCLEOTIDE SEQUENCE</scope>
    <source>
        <strain evidence="2">TM448A02382</strain>
    </source>
</reference>
<evidence type="ECO:0000313" key="2">
    <source>
        <dbReference type="EMBL" id="QJA51926.1"/>
    </source>
</evidence>
<dbReference type="PANTHER" id="PTHR34985:SF1">
    <property type="entry name" value="SLR0554 PROTEIN"/>
    <property type="match status" value="1"/>
</dbReference>
<organism evidence="2">
    <name type="scientific">viral metagenome</name>
    <dbReference type="NCBI Taxonomy" id="1070528"/>
    <lineage>
        <taxon>unclassified sequences</taxon>
        <taxon>metagenomes</taxon>
        <taxon>organismal metagenomes</taxon>
    </lineage>
</organism>
<feature type="domain" description="DNA primase/polymerase bifunctional N-terminal" evidence="1">
    <location>
        <begin position="8"/>
        <end position="173"/>
    </location>
</feature>
<dbReference type="EMBL" id="MT144299">
    <property type="protein sequence ID" value="QJA51926.1"/>
    <property type="molecule type" value="Genomic_DNA"/>
</dbReference>
<protein>
    <submittedName>
        <fullName evidence="2">Putative VirE domain containing protein</fullName>
    </submittedName>
</protein>
<name>A0A6H1ZVG9_9ZZZZ</name>
<dbReference type="SUPFAM" id="SSF56747">
    <property type="entry name" value="Prim-pol domain"/>
    <property type="match status" value="1"/>
</dbReference>
<dbReference type="SMART" id="SM00943">
    <property type="entry name" value="Prim-Pol"/>
    <property type="match status" value="1"/>
</dbReference>
<dbReference type="InterPro" id="IPR015330">
    <property type="entry name" value="DNA_primase/pol_bifunc_N"/>
</dbReference>
<gene>
    <name evidence="2" type="ORF">TM448A02382_0005</name>
</gene>
<dbReference type="Pfam" id="PF09250">
    <property type="entry name" value="Prim-Pol"/>
    <property type="match status" value="1"/>
</dbReference>
<proteinExistence type="predicted"/>
<evidence type="ECO:0000259" key="1">
    <source>
        <dbReference type="SMART" id="SM00943"/>
    </source>
</evidence>
<dbReference type="AlphaFoldDB" id="A0A6H1ZVG9"/>
<dbReference type="PANTHER" id="PTHR34985">
    <property type="entry name" value="SLR0554 PROTEIN"/>
    <property type="match status" value="1"/>
</dbReference>
<dbReference type="Pfam" id="PF05272">
    <property type="entry name" value="VapE-like_dom"/>
    <property type="match status" value="1"/>
</dbReference>